<gene>
    <name evidence="1" type="ORF">F4554_003070</name>
</gene>
<proteinExistence type="predicted"/>
<dbReference type="InterPro" id="IPR024747">
    <property type="entry name" value="Pyridox_Oxase-rel"/>
</dbReference>
<sequence length="153" mass="16617">MTDEEQMFDSKGLEVLPPAECLRLLGQAPIGRIVFTEQALPAVQPVHYALDGDSVVIRTTVGSKLAAAARNSIVAFEVDQIDAGHQVGWSVTVVGHAEMVTETKEIDRLAGLPLQSWSPAEPTHFIRVRMEMVRGRRLVPPSTTQKATSSETA</sequence>
<evidence type="ECO:0000313" key="1">
    <source>
        <dbReference type="EMBL" id="NYH90432.1"/>
    </source>
</evidence>
<reference evidence="1 2" key="1">
    <citation type="submission" date="2020-07" db="EMBL/GenBank/DDBJ databases">
        <title>Sequencing the genomes of 1000 actinobacteria strains.</title>
        <authorList>
            <person name="Klenk H.-P."/>
        </authorList>
    </citation>
    <scope>NUCLEOTIDE SEQUENCE [LARGE SCALE GENOMIC DNA]</scope>
    <source>
        <strain evidence="1 2">DSM 18448</strain>
    </source>
</reference>
<dbReference type="SUPFAM" id="SSF50475">
    <property type="entry name" value="FMN-binding split barrel"/>
    <property type="match status" value="1"/>
</dbReference>
<dbReference type="EMBL" id="JACBZH010000001">
    <property type="protein sequence ID" value="NYH90432.1"/>
    <property type="molecule type" value="Genomic_DNA"/>
</dbReference>
<dbReference type="Proteomes" id="UP000579605">
    <property type="component" value="Unassembled WGS sequence"/>
</dbReference>
<organism evidence="1 2">
    <name type="scientific">Actinopolymorpha rutila</name>
    <dbReference type="NCBI Taxonomy" id="446787"/>
    <lineage>
        <taxon>Bacteria</taxon>
        <taxon>Bacillati</taxon>
        <taxon>Actinomycetota</taxon>
        <taxon>Actinomycetes</taxon>
        <taxon>Propionibacteriales</taxon>
        <taxon>Actinopolymorphaceae</taxon>
        <taxon>Actinopolymorpha</taxon>
    </lineage>
</organism>
<name>A0A852ZFF3_9ACTN</name>
<evidence type="ECO:0000313" key="2">
    <source>
        <dbReference type="Proteomes" id="UP000579605"/>
    </source>
</evidence>
<dbReference type="RefSeq" id="WP_238341311.1">
    <property type="nucleotide sequence ID" value="NZ_BAAARR010000016.1"/>
</dbReference>
<keyword evidence="2" id="KW-1185">Reference proteome</keyword>
<comment type="caution">
    <text evidence="1">The sequence shown here is derived from an EMBL/GenBank/DDBJ whole genome shotgun (WGS) entry which is preliminary data.</text>
</comment>
<accession>A0A852ZFF3</accession>
<protein>
    <submittedName>
        <fullName evidence="1">Nitroimidazol reductase NimA-like FMN-containing flavoprotein (Pyridoxamine 5'-phosphate oxidase superfamily)</fullName>
    </submittedName>
</protein>
<dbReference type="Gene3D" id="2.30.110.10">
    <property type="entry name" value="Electron Transport, Fmn-binding Protein, Chain A"/>
    <property type="match status" value="1"/>
</dbReference>
<dbReference type="InterPro" id="IPR012349">
    <property type="entry name" value="Split_barrel_FMN-bd"/>
</dbReference>
<dbReference type="AlphaFoldDB" id="A0A852ZFF3"/>
<dbReference type="Pfam" id="PF12900">
    <property type="entry name" value="Pyridox_ox_2"/>
    <property type="match status" value="1"/>
</dbReference>